<keyword evidence="12" id="KW-1185">Reference proteome</keyword>
<comment type="caution">
    <text evidence="11">The sequence shown here is derived from an EMBL/GenBank/DDBJ whole genome shotgun (WGS) entry which is preliminary data.</text>
</comment>
<organism evidence="11 12">
    <name type="scientific">Coilia grayii</name>
    <name type="common">Gray's grenadier anchovy</name>
    <dbReference type="NCBI Taxonomy" id="363190"/>
    <lineage>
        <taxon>Eukaryota</taxon>
        <taxon>Metazoa</taxon>
        <taxon>Chordata</taxon>
        <taxon>Craniata</taxon>
        <taxon>Vertebrata</taxon>
        <taxon>Euteleostomi</taxon>
        <taxon>Actinopterygii</taxon>
        <taxon>Neopterygii</taxon>
        <taxon>Teleostei</taxon>
        <taxon>Clupei</taxon>
        <taxon>Clupeiformes</taxon>
        <taxon>Clupeoidei</taxon>
        <taxon>Engraulidae</taxon>
        <taxon>Coilinae</taxon>
        <taxon>Coilia</taxon>
    </lineage>
</organism>
<dbReference type="Pfam" id="PF07645">
    <property type="entry name" value="EGF_CA"/>
    <property type="match status" value="6"/>
</dbReference>
<comment type="caution">
    <text evidence="8">Lacks conserved residue(s) required for the propagation of feature annotation.</text>
</comment>
<gene>
    <name evidence="11" type="ORF">ACEWY4_003357</name>
</gene>
<dbReference type="GO" id="GO:0005576">
    <property type="term" value="C:extracellular region"/>
    <property type="evidence" value="ECO:0007669"/>
    <property type="project" value="UniProtKB-SubCell"/>
</dbReference>
<dbReference type="PANTHER" id="PTHR24042">
    <property type="entry name" value="NEL HOMOLOG"/>
    <property type="match status" value="1"/>
</dbReference>
<dbReference type="PANTHER" id="PTHR24042:SF5">
    <property type="entry name" value="EGF-LIKE CALCIUM-BINDING DOMAIN-CONTAINING PROTEIN"/>
    <property type="match status" value="1"/>
</dbReference>
<dbReference type="EMBL" id="JBHFQA010000003">
    <property type="protein sequence ID" value="KAL2101596.1"/>
    <property type="molecule type" value="Genomic_DNA"/>
</dbReference>
<keyword evidence="7" id="KW-0325">Glycoprotein</keyword>
<dbReference type="InterPro" id="IPR001881">
    <property type="entry name" value="EGF-like_Ca-bd_dom"/>
</dbReference>
<dbReference type="InterPro" id="IPR049883">
    <property type="entry name" value="NOTCH1_EGF-like"/>
</dbReference>
<dbReference type="PROSITE" id="PS00010">
    <property type="entry name" value="ASX_HYDROXYL"/>
    <property type="match status" value="4"/>
</dbReference>
<evidence type="ECO:0000256" key="5">
    <source>
        <dbReference type="ARBA" id="ARBA00022737"/>
    </source>
</evidence>
<feature type="chain" id="PRO_5044845478" description="EGF-like domain-containing protein" evidence="9">
    <location>
        <begin position="25"/>
        <end position="616"/>
    </location>
</feature>
<feature type="domain" description="EGF-like" evidence="10">
    <location>
        <begin position="93"/>
        <end position="131"/>
    </location>
</feature>
<feature type="signal peptide" evidence="9">
    <location>
        <begin position="1"/>
        <end position="24"/>
    </location>
</feature>
<evidence type="ECO:0000256" key="2">
    <source>
        <dbReference type="ARBA" id="ARBA00022525"/>
    </source>
</evidence>
<keyword evidence="6" id="KW-1015">Disulfide bond</keyword>
<evidence type="ECO:0000256" key="3">
    <source>
        <dbReference type="ARBA" id="ARBA00022536"/>
    </source>
</evidence>
<reference evidence="11 12" key="1">
    <citation type="submission" date="2024-09" db="EMBL/GenBank/DDBJ databases">
        <title>A chromosome-level genome assembly of Gray's grenadier anchovy, Coilia grayii.</title>
        <authorList>
            <person name="Fu Z."/>
        </authorList>
    </citation>
    <scope>NUCLEOTIDE SEQUENCE [LARGE SCALE GENOMIC DNA]</scope>
    <source>
        <strain evidence="11">G4</strain>
        <tissue evidence="11">Muscle</tissue>
    </source>
</reference>
<evidence type="ECO:0000256" key="8">
    <source>
        <dbReference type="PROSITE-ProRule" id="PRU00076"/>
    </source>
</evidence>
<sequence length="616" mass="66359">MVYRGHLLIWELQLVLLFFGSTEGCADGFITDEKGHCVDEDECYTEDGDAPICGVDANCFNTLGSYYCLCQPGFRSTKGKLNFTGEDEDKCQDINECTLGSIDCGINATCTNSQGGYACVCDNGFKPSNGKETFLAGQGVTCQDINECMSGYTHCGPNAKCENNNGSYACTCDDGFVTSSGDKTFSEGQAMTCRDIDECMSGHTYCGPNAKCENNNGSYACTCDDGFVTSSGDKTFSEGQAMTCQEKNECEENRSICGENAECQKKPGGYYCLCKPGYRLASGNTTFTNSVESCEEKNECEENRSICGENAECQKKPGGYYCLCKPGYRLASGNTTFTNSVESCEDICKLEPSICGGGACSQGNSGHECLCHKGYTHSGSNQEACTVLQCDLLKDDFNRSQSLGPDLDTLRSLLYNQCMGNAVSAQSRVLDAEALLMRLLSIIDDLLSKGPLGNREQVSVLLSSIERALKLLGPLLPLPQTKKSNNYSEVELLVKRGGPPPTGAVSLSSGSSKLDTHWETATGDAYPGFATIALLTYKNLEKSTNHSFGVTPDKPSQKFQINSKVVTAAVSNENTAQLKKNITLSFSHLIKENCIVVFTGTTETRCGLTKVYHGDV</sequence>
<dbReference type="PROSITE" id="PS50026">
    <property type="entry name" value="EGF_3"/>
    <property type="match status" value="5"/>
</dbReference>
<dbReference type="InterPro" id="IPR000152">
    <property type="entry name" value="EGF-type_Asp/Asn_hydroxyl_site"/>
</dbReference>
<dbReference type="InterPro" id="IPR018097">
    <property type="entry name" value="EGF_Ca-bd_CS"/>
</dbReference>
<evidence type="ECO:0000256" key="4">
    <source>
        <dbReference type="ARBA" id="ARBA00022729"/>
    </source>
</evidence>
<feature type="domain" description="EGF-like" evidence="10">
    <location>
        <begin position="246"/>
        <end position="284"/>
    </location>
</feature>
<feature type="domain" description="EGF-like" evidence="10">
    <location>
        <begin position="296"/>
        <end position="334"/>
    </location>
</feature>
<accession>A0ABD1KRL6</accession>
<keyword evidence="5" id="KW-0677">Repeat</keyword>
<evidence type="ECO:0000259" key="10">
    <source>
        <dbReference type="PROSITE" id="PS50026"/>
    </source>
</evidence>
<dbReference type="FunFam" id="2.10.25.10:FF:000038">
    <property type="entry name" value="Fibrillin 2"/>
    <property type="match status" value="2"/>
</dbReference>
<dbReference type="AlphaFoldDB" id="A0ABD1KRL6"/>
<feature type="domain" description="EGF-like" evidence="10">
    <location>
        <begin position="195"/>
        <end position="233"/>
    </location>
</feature>
<dbReference type="SMART" id="SM00181">
    <property type="entry name" value="EGF"/>
    <property type="match status" value="7"/>
</dbReference>
<dbReference type="InterPro" id="IPR009030">
    <property type="entry name" value="Growth_fac_rcpt_cys_sf"/>
</dbReference>
<evidence type="ECO:0000256" key="7">
    <source>
        <dbReference type="ARBA" id="ARBA00023180"/>
    </source>
</evidence>
<protein>
    <recommendedName>
        <fullName evidence="10">EGF-like domain-containing protein</fullName>
    </recommendedName>
</protein>
<evidence type="ECO:0000256" key="9">
    <source>
        <dbReference type="SAM" id="SignalP"/>
    </source>
</evidence>
<keyword evidence="3 8" id="KW-0245">EGF-like domain</keyword>
<evidence type="ECO:0000256" key="6">
    <source>
        <dbReference type="ARBA" id="ARBA00023157"/>
    </source>
</evidence>
<dbReference type="FunFam" id="2.10.25.10:FF:000014">
    <property type="entry name" value="Latent-transforming growth factor beta-binding protein 3"/>
    <property type="match status" value="1"/>
</dbReference>
<dbReference type="SUPFAM" id="SSF57196">
    <property type="entry name" value="EGF/Laminin"/>
    <property type="match status" value="3"/>
</dbReference>
<keyword evidence="2" id="KW-0964">Secreted</keyword>
<dbReference type="GO" id="GO:0030855">
    <property type="term" value="P:epithelial cell differentiation"/>
    <property type="evidence" value="ECO:0007669"/>
    <property type="project" value="UniProtKB-ARBA"/>
</dbReference>
<dbReference type="PROSITE" id="PS01187">
    <property type="entry name" value="EGF_CA"/>
    <property type="match status" value="2"/>
</dbReference>
<dbReference type="InterPro" id="IPR051586">
    <property type="entry name" value="PKC-binding_NELL"/>
</dbReference>
<dbReference type="CDD" id="cd00054">
    <property type="entry name" value="EGF_CA"/>
    <property type="match status" value="5"/>
</dbReference>
<dbReference type="Gene3D" id="2.10.25.10">
    <property type="entry name" value="Laminin"/>
    <property type="match status" value="6"/>
</dbReference>
<feature type="domain" description="EGF-like" evidence="10">
    <location>
        <begin position="144"/>
        <end position="182"/>
    </location>
</feature>
<dbReference type="InterPro" id="IPR000742">
    <property type="entry name" value="EGF"/>
</dbReference>
<dbReference type="SUPFAM" id="SSF57184">
    <property type="entry name" value="Growth factor receptor domain"/>
    <property type="match status" value="1"/>
</dbReference>
<dbReference type="Proteomes" id="UP001591681">
    <property type="component" value="Unassembled WGS sequence"/>
</dbReference>
<evidence type="ECO:0000256" key="1">
    <source>
        <dbReference type="ARBA" id="ARBA00004613"/>
    </source>
</evidence>
<dbReference type="SMART" id="SM00179">
    <property type="entry name" value="EGF_CA"/>
    <property type="match status" value="7"/>
</dbReference>
<evidence type="ECO:0000313" key="11">
    <source>
        <dbReference type="EMBL" id="KAL2101596.1"/>
    </source>
</evidence>
<comment type="subcellular location">
    <subcellularLocation>
        <location evidence="1">Secreted</location>
    </subcellularLocation>
</comment>
<evidence type="ECO:0000313" key="12">
    <source>
        <dbReference type="Proteomes" id="UP001591681"/>
    </source>
</evidence>
<keyword evidence="4 9" id="KW-0732">Signal</keyword>
<name>A0ABD1KRL6_9TELE</name>
<proteinExistence type="predicted"/>